<reference evidence="1 2" key="1">
    <citation type="submission" date="2017-09" db="EMBL/GenBank/DDBJ databases">
        <title>Depth-based differentiation of microbial function through sediment-hosted aquifers and enrichment of novel symbionts in the deep terrestrial subsurface.</title>
        <authorList>
            <person name="Probst A.J."/>
            <person name="Ladd B."/>
            <person name="Jarett J.K."/>
            <person name="Geller-Mcgrath D.E."/>
            <person name="Sieber C.M."/>
            <person name="Emerson J.B."/>
            <person name="Anantharaman K."/>
            <person name="Thomas B.C."/>
            <person name="Malmstrom R."/>
            <person name="Stieglmeier M."/>
            <person name="Klingl A."/>
            <person name="Woyke T."/>
            <person name="Ryan C.M."/>
            <person name="Banfield J.F."/>
        </authorList>
    </citation>
    <scope>NUCLEOTIDE SEQUENCE [LARGE SCALE GENOMIC DNA]</scope>
    <source>
        <strain evidence="1">CG23_combo_of_CG06-09_8_20_14_all_41_73</strain>
    </source>
</reference>
<proteinExistence type="predicted"/>
<accession>A0A2H0B0D1</accession>
<dbReference type="EMBL" id="PCSO01000011">
    <property type="protein sequence ID" value="PIP51125.1"/>
    <property type="molecule type" value="Genomic_DNA"/>
</dbReference>
<name>A0A2H0B0D1_9BACT</name>
<comment type="caution">
    <text evidence="1">The sequence shown here is derived from an EMBL/GenBank/DDBJ whole genome shotgun (WGS) entry which is preliminary data.</text>
</comment>
<organism evidence="1 2">
    <name type="scientific">Candidatus Berkelbacteria bacterium CG23_combo_of_CG06-09_8_20_14_all_41_73</name>
    <dbReference type="NCBI Taxonomy" id="1974519"/>
    <lineage>
        <taxon>Bacteria</taxon>
        <taxon>Candidatus Berkelbacteria</taxon>
    </lineage>
</organism>
<dbReference type="Proteomes" id="UP000230671">
    <property type="component" value="Unassembled WGS sequence"/>
</dbReference>
<evidence type="ECO:0000313" key="2">
    <source>
        <dbReference type="Proteomes" id="UP000230671"/>
    </source>
</evidence>
<gene>
    <name evidence="1" type="ORF">COX11_00190</name>
</gene>
<feature type="non-terminal residue" evidence="1">
    <location>
        <position position="1"/>
    </location>
</feature>
<sequence>SVPDAAKHYGINNRTIYGWLAKAGINNPSSQKLRELANENNRLYTIIGRLTCELGRLKRGRSCK</sequence>
<evidence type="ECO:0000313" key="1">
    <source>
        <dbReference type="EMBL" id="PIP51125.1"/>
    </source>
</evidence>
<dbReference type="AlphaFoldDB" id="A0A2H0B0D1"/>
<dbReference type="InterPro" id="IPR009057">
    <property type="entry name" value="Homeodomain-like_sf"/>
</dbReference>
<protein>
    <submittedName>
        <fullName evidence="1">Uncharacterized protein</fullName>
    </submittedName>
</protein>
<dbReference type="SUPFAM" id="SSF46689">
    <property type="entry name" value="Homeodomain-like"/>
    <property type="match status" value="1"/>
</dbReference>